<dbReference type="InterPro" id="IPR053144">
    <property type="entry name" value="Acetyltransferase_Butenolide"/>
</dbReference>
<dbReference type="Proteomes" id="UP001156701">
    <property type="component" value="Unassembled WGS sequence"/>
</dbReference>
<gene>
    <name evidence="2" type="ORF">P7V44_04630</name>
    <name evidence="3" type="ORF">Q5E86_00380</name>
</gene>
<dbReference type="InterPro" id="IPR016181">
    <property type="entry name" value="Acyl_CoA_acyltransferase"/>
</dbReference>
<evidence type="ECO:0000313" key="4">
    <source>
        <dbReference type="Proteomes" id="UP001156701"/>
    </source>
</evidence>
<feature type="domain" description="N-acetyltransferase" evidence="1">
    <location>
        <begin position="8"/>
        <end position="147"/>
    </location>
</feature>
<reference evidence="3" key="3">
    <citation type="journal article" date="2024" name="Int. J. Antimicrob. Agents">
        <title>Identification of a novel Providencia species showing multi-drug-resistant in three patients with hospital-acquired infection.</title>
        <authorList>
            <person name="Yang W."/>
            <person name="Chen J."/>
            <person name="Yang F."/>
            <person name="Ji P."/>
            <person name="Shen S."/>
            <person name="Yin D."/>
            <person name="Hu F."/>
        </authorList>
    </citation>
    <scope>NUCLEOTIDE SEQUENCE</scope>
    <source>
        <strain evidence="3">CRE-138-0111</strain>
    </source>
</reference>
<dbReference type="Gene3D" id="3.40.630.30">
    <property type="match status" value="1"/>
</dbReference>
<dbReference type="RefSeq" id="WP_166686061.1">
    <property type="nucleotide sequence ID" value="NZ_JARRYG010000003.1"/>
</dbReference>
<reference evidence="3" key="2">
    <citation type="submission" date="2023-07" db="EMBL/GenBank/DDBJ databases">
        <authorList>
            <person name="Yang W."/>
            <person name="Chen J."/>
            <person name="Ji P."/>
            <person name="Hu F."/>
        </authorList>
    </citation>
    <scope>NUCLEOTIDE SEQUENCE</scope>
    <source>
        <strain evidence="3">CRE-138-0111</strain>
    </source>
</reference>
<dbReference type="CDD" id="cd04301">
    <property type="entry name" value="NAT_SF"/>
    <property type="match status" value="1"/>
</dbReference>
<name>A0AA42K111_9GAMM</name>
<dbReference type="PROSITE" id="PS51186">
    <property type="entry name" value="GNAT"/>
    <property type="match status" value="1"/>
</dbReference>
<accession>A0AA42K111</accession>
<dbReference type="EMBL" id="JARRYG010000003">
    <property type="protein sequence ID" value="MDG4695522.1"/>
    <property type="molecule type" value="Genomic_DNA"/>
</dbReference>
<dbReference type="GO" id="GO:0016747">
    <property type="term" value="F:acyltransferase activity, transferring groups other than amino-acyl groups"/>
    <property type="evidence" value="ECO:0007669"/>
    <property type="project" value="InterPro"/>
</dbReference>
<organism evidence="2 4">
    <name type="scientific">Providencia huashanensis</name>
    <dbReference type="NCBI Taxonomy" id="3037798"/>
    <lineage>
        <taxon>Bacteria</taxon>
        <taxon>Pseudomonadati</taxon>
        <taxon>Pseudomonadota</taxon>
        <taxon>Gammaproteobacteria</taxon>
        <taxon>Enterobacterales</taxon>
        <taxon>Morganellaceae</taxon>
        <taxon>Providencia</taxon>
    </lineage>
</organism>
<dbReference type="Proteomes" id="UP001176478">
    <property type="component" value="Unassembled WGS sequence"/>
</dbReference>
<reference evidence="2" key="1">
    <citation type="submission" date="2023-03" db="EMBL/GenBank/DDBJ databases">
        <title>a new species belonging to Providencia genus.</title>
        <authorList>
            <person name="Yang W."/>
            <person name="Hu F."/>
            <person name="Shen S."/>
            <person name="Ding L."/>
            <person name="Yin D."/>
        </authorList>
    </citation>
    <scope>NUCLEOTIDE SEQUENCE</scope>
    <source>
        <strain evidence="2">CRE-3FA-0001</strain>
    </source>
</reference>
<keyword evidence="5" id="KW-1185">Reference proteome</keyword>
<dbReference type="SUPFAM" id="SSF55729">
    <property type="entry name" value="Acyl-CoA N-acyltransferases (Nat)"/>
    <property type="match status" value="1"/>
</dbReference>
<evidence type="ECO:0000313" key="3">
    <source>
        <dbReference type="EMBL" id="MDO7854859.1"/>
    </source>
</evidence>
<sequence length="149" mass="17092">MSTIANNLTYKVNAAISVDNFRSLIKQSPLNSIVPTDDTKQLRSMIENANLLISVWLDQRFIAYIRAITDFSFCCYISEMIIHNDYQNNGIGTQLIQMIATELPTKCSIIFLSTEETQDYYLKQGFNPFTLAWHTRVQDLLDKQNISTP</sequence>
<dbReference type="PANTHER" id="PTHR43233">
    <property type="entry name" value="FAMILY N-ACETYLTRANSFERASE, PUTATIVE (AFU_ORTHOLOGUE AFUA_6G03350)-RELATED"/>
    <property type="match status" value="1"/>
</dbReference>
<evidence type="ECO:0000313" key="2">
    <source>
        <dbReference type="EMBL" id="MDG4695522.1"/>
    </source>
</evidence>
<evidence type="ECO:0000313" key="5">
    <source>
        <dbReference type="Proteomes" id="UP001176478"/>
    </source>
</evidence>
<comment type="caution">
    <text evidence="2">The sequence shown here is derived from an EMBL/GenBank/DDBJ whole genome shotgun (WGS) entry which is preliminary data.</text>
</comment>
<dbReference type="InterPro" id="IPR000182">
    <property type="entry name" value="GNAT_dom"/>
</dbReference>
<dbReference type="AlphaFoldDB" id="A0AA42K111"/>
<proteinExistence type="predicted"/>
<dbReference type="Pfam" id="PF00583">
    <property type="entry name" value="Acetyltransf_1"/>
    <property type="match status" value="1"/>
</dbReference>
<evidence type="ECO:0000259" key="1">
    <source>
        <dbReference type="PROSITE" id="PS51186"/>
    </source>
</evidence>
<dbReference type="PANTHER" id="PTHR43233:SF1">
    <property type="entry name" value="FAMILY N-ACETYLTRANSFERASE, PUTATIVE (AFU_ORTHOLOGUE AFUA_6G03350)-RELATED"/>
    <property type="match status" value="1"/>
</dbReference>
<protein>
    <submittedName>
        <fullName evidence="2">GNAT family N-acetyltransferase</fullName>
    </submittedName>
</protein>
<dbReference type="EMBL" id="JAUQTG010000001">
    <property type="protein sequence ID" value="MDO7854859.1"/>
    <property type="molecule type" value="Genomic_DNA"/>
</dbReference>